<evidence type="ECO:0000256" key="6">
    <source>
        <dbReference type="ARBA" id="ARBA00022837"/>
    </source>
</evidence>
<keyword evidence="5" id="KW-0378">Hydrolase</keyword>
<dbReference type="AlphaFoldDB" id="A0AAF0CMK7"/>
<dbReference type="Pfam" id="PF00884">
    <property type="entry name" value="Sulfatase"/>
    <property type="match status" value="1"/>
</dbReference>
<dbReference type="PANTHER" id="PTHR45953:SF1">
    <property type="entry name" value="IDURONATE 2-SULFATASE"/>
    <property type="match status" value="1"/>
</dbReference>
<dbReference type="InterPro" id="IPR035874">
    <property type="entry name" value="IDS"/>
</dbReference>
<comment type="cofactor">
    <cofactor evidence="1">
        <name>Ca(2+)</name>
        <dbReference type="ChEBI" id="CHEBI:29108"/>
    </cofactor>
</comment>
<evidence type="ECO:0000256" key="2">
    <source>
        <dbReference type="ARBA" id="ARBA00008779"/>
    </source>
</evidence>
<organism evidence="8 9">
    <name type="scientific">Synoicihabitans lomoniglobus</name>
    <dbReference type="NCBI Taxonomy" id="2909285"/>
    <lineage>
        <taxon>Bacteria</taxon>
        <taxon>Pseudomonadati</taxon>
        <taxon>Verrucomicrobiota</taxon>
        <taxon>Opitutia</taxon>
        <taxon>Opitutales</taxon>
        <taxon>Opitutaceae</taxon>
        <taxon>Synoicihabitans</taxon>
    </lineage>
</organism>
<dbReference type="RefSeq" id="WP_330929212.1">
    <property type="nucleotide sequence ID" value="NZ_CP119075.1"/>
</dbReference>
<keyword evidence="9" id="KW-1185">Reference proteome</keyword>
<evidence type="ECO:0000256" key="4">
    <source>
        <dbReference type="ARBA" id="ARBA00022729"/>
    </source>
</evidence>
<dbReference type="Proteomes" id="UP001218638">
    <property type="component" value="Chromosome"/>
</dbReference>
<evidence type="ECO:0000259" key="7">
    <source>
        <dbReference type="Pfam" id="PF00884"/>
    </source>
</evidence>
<accession>A0AAF0CMK7</accession>
<protein>
    <submittedName>
        <fullName evidence="8">Sulfatase</fullName>
    </submittedName>
</protein>
<dbReference type="KEGG" id="slom:PXH66_13815"/>
<sequence>MRVRLGYCAGIIGLVLFAGLTRAARPNVLFLVVDDLRPAIGAYGDARAVTPNLDRLAARGLLFERAYCQQALCAPSRASVITGRRPAAFPRISGGEGGAHYREELPDVVTLPQLFKQHGYHTESIGKVNHVYPPILDPVSWSVPERLADIVKRDEYLLPGNRIGGFIQPMRKGEATESVEAPDKAYVDGQAADAAIEALTRLRDQPFFLAVGTKRPHLPWSAPTRYWNLHEREKFGLSPEVAQPWAAAALVARPWRYEWRPDSGEMRGYTDIRTRSDIDAEKTRQLRHGYYAAASYVDAQIGRIVDAVTELGLADHTIIVLWADHGYHLGENGQWGKKTNTELDARVPLMIVAPGLTRPGTRTRALVELVDLYPTLAELAGLPRETALEGTSFAPLLDHPDRAWKSAVFGRYVRAGAVGQAIRTERYRYVEWTRSNDGTVIDRELYDVPADPWERRNLADLEPDLTTALARQLHAGWTAARPTSPFSR</sequence>
<keyword evidence="4" id="KW-0732">Signal</keyword>
<dbReference type="GO" id="GO:0005737">
    <property type="term" value="C:cytoplasm"/>
    <property type="evidence" value="ECO:0007669"/>
    <property type="project" value="TreeGrafter"/>
</dbReference>
<name>A0AAF0CMK7_9BACT</name>
<dbReference type="InterPro" id="IPR017850">
    <property type="entry name" value="Alkaline_phosphatase_core_sf"/>
</dbReference>
<dbReference type="PANTHER" id="PTHR45953">
    <property type="entry name" value="IDURONATE 2-SULFATASE"/>
    <property type="match status" value="1"/>
</dbReference>
<dbReference type="EMBL" id="CP119075">
    <property type="protein sequence ID" value="WED63411.1"/>
    <property type="molecule type" value="Genomic_DNA"/>
</dbReference>
<evidence type="ECO:0000256" key="3">
    <source>
        <dbReference type="ARBA" id="ARBA00022723"/>
    </source>
</evidence>
<dbReference type="SUPFAM" id="SSF53649">
    <property type="entry name" value="Alkaline phosphatase-like"/>
    <property type="match status" value="1"/>
</dbReference>
<proteinExistence type="inferred from homology"/>
<feature type="domain" description="Sulfatase N-terminal" evidence="7">
    <location>
        <begin position="26"/>
        <end position="381"/>
    </location>
</feature>
<evidence type="ECO:0000313" key="8">
    <source>
        <dbReference type="EMBL" id="WED63411.1"/>
    </source>
</evidence>
<reference evidence="8" key="1">
    <citation type="submission" date="2023-03" db="EMBL/GenBank/DDBJ databases">
        <title>Lomoglobus Profundus gen. nov., sp. nov., a novel member of the phylum Verrucomicrobia, isolated from deep-marine sediment of South China Sea.</title>
        <authorList>
            <person name="Ahmad T."/>
            <person name="Ishaq S.E."/>
            <person name="Wang F."/>
        </authorList>
    </citation>
    <scope>NUCLEOTIDE SEQUENCE</scope>
    <source>
        <strain evidence="8">LMO-M01</strain>
    </source>
</reference>
<dbReference type="GO" id="GO:0046872">
    <property type="term" value="F:metal ion binding"/>
    <property type="evidence" value="ECO:0007669"/>
    <property type="project" value="UniProtKB-KW"/>
</dbReference>
<dbReference type="PROSITE" id="PS00523">
    <property type="entry name" value="SULFATASE_1"/>
    <property type="match status" value="1"/>
</dbReference>
<dbReference type="InterPro" id="IPR000917">
    <property type="entry name" value="Sulfatase_N"/>
</dbReference>
<comment type="similarity">
    <text evidence="2">Belongs to the sulfatase family.</text>
</comment>
<keyword evidence="3" id="KW-0479">Metal-binding</keyword>
<dbReference type="Gene3D" id="3.40.720.10">
    <property type="entry name" value="Alkaline Phosphatase, subunit A"/>
    <property type="match status" value="1"/>
</dbReference>
<dbReference type="CDD" id="cd16030">
    <property type="entry name" value="iduronate-2-sulfatase"/>
    <property type="match status" value="1"/>
</dbReference>
<dbReference type="InterPro" id="IPR024607">
    <property type="entry name" value="Sulfatase_CS"/>
</dbReference>
<evidence type="ECO:0000256" key="1">
    <source>
        <dbReference type="ARBA" id="ARBA00001913"/>
    </source>
</evidence>
<keyword evidence="6" id="KW-0106">Calcium</keyword>
<dbReference type="GO" id="GO:0004423">
    <property type="term" value="F:iduronate-2-sulfatase activity"/>
    <property type="evidence" value="ECO:0007669"/>
    <property type="project" value="InterPro"/>
</dbReference>
<evidence type="ECO:0000313" key="9">
    <source>
        <dbReference type="Proteomes" id="UP001218638"/>
    </source>
</evidence>
<evidence type="ECO:0000256" key="5">
    <source>
        <dbReference type="ARBA" id="ARBA00022801"/>
    </source>
</evidence>
<gene>
    <name evidence="8" type="ORF">PXH66_13815</name>
</gene>